<name>A0A927MTV5_9ACTN</name>
<comment type="caution">
    <text evidence="3">The sequence shown here is derived from an EMBL/GenBank/DDBJ whole genome shotgun (WGS) entry which is preliminary data.</text>
</comment>
<evidence type="ECO:0000256" key="2">
    <source>
        <dbReference type="SAM" id="MobiDB-lite"/>
    </source>
</evidence>
<feature type="region of interest" description="Disordered" evidence="2">
    <location>
        <begin position="1"/>
        <end position="38"/>
    </location>
</feature>
<feature type="region of interest" description="Disordered" evidence="2">
    <location>
        <begin position="139"/>
        <end position="180"/>
    </location>
</feature>
<evidence type="ECO:0000256" key="1">
    <source>
        <dbReference type="SAM" id="Coils"/>
    </source>
</evidence>
<proteinExistence type="predicted"/>
<dbReference type="RefSeq" id="WP_192750413.1">
    <property type="nucleotide sequence ID" value="NZ_BAABJL010000011.1"/>
</dbReference>
<keyword evidence="4" id="KW-1185">Reference proteome</keyword>
<dbReference type="AlphaFoldDB" id="A0A927MTV5"/>
<feature type="compositionally biased region" description="Low complexity" evidence="2">
    <location>
        <begin position="8"/>
        <end position="31"/>
    </location>
</feature>
<organism evidence="3 4">
    <name type="scientific">Actinopolymorpha pittospori</name>
    <dbReference type="NCBI Taxonomy" id="648752"/>
    <lineage>
        <taxon>Bacteria</taxon>
        <taxon>Bacillati</taxon>
        <taxon>Actinomycetota</taxon>
        <taxon>Actinomycetes</taxon>
        <taxon>Propionibacteriales</taxon>
        <taxon>Actinopolymorphaceae</taxon>
        <taxon>Actinopolymorpha</taxon>
    </lineage>
</organism>
<protein>
    <submittedName>
        <fullName evidence="3">Nucleotide-binding universal stress UspA family protein</fullName>
    </submittedName>
</protein>
<evidence type="ECO:0000313" key="3">
    <source>
        <dbReference type="EMBL" id="MBE1606251.1"/>
    </source>
</evidence>
<feature type="coiled-coil region" evidence="1">
    <location>
        <begin position="46"/>
        <end position="105"/>
    </location>
</feature>
<reference evidence="3" key="1">
    <citation type="submission" date="2020-10" db="EMBL/GenBank/DDBJ databases">
        <title>Sequencing the genomes of 1000 actinobacteria strains.</title>
        <authorList>
            <person name="Klenk H.-P."/>
        </authorList>
    </citation>
    <scope>NUCLEOTIDE SEQUENCE</scope>
    <source>
        <strain evidence="3">DSM 45354</strain>
    </source>
</reference>
<keyword evidence="1" id="KW-0175">Coiled coil</keyword>
<gene>
    <name evidence="3" type="ORF">HEB94_003099</name>
</gene>
<feature type="compositionally biased region" description="Basic and acidic residues" evidence="2">
    <location>
        <begin position="167"/>
        <end position="180"/>
    </location>
</feature>
<accession>A0A927MTV5</accession>
<dbReference type="Proteomes" id="UP000638648">
    <property type="component" value="Unassembled WGS sequence"/>
</dbReference>
<evidence type="ECO:0000313" key="4">
    <source>
        <dbReference type="Proteomes" id="UP000638648"/>
    </source>
</evidence>
<dbReference type="EMBL" id="JADBEM010000001">
    <property type="protein sequence ID" value="MBE1606251.1"/>
    <property type="molecule type" value="Genomic_DNA"/>
</dbReference>
<sequence length="180" mass="19226">MAEGVTDAPEAPQGAAEAPATETPTAEGSAPKWEGDFNPDRAARLVDNLRGDNAKLKETLGDLQKRLGEKEDAEKTELQRIIERAEKAEREAAEHRTALTVAKAAREHGVPDELLGFLSGANEEEIQAKAKLLAEKLGTAGKTPELPGKPKPKLVPGNGSDADPGDLDPHAIAERIRARY</sequence>